<reference evidence="3" key="1">
    <citation type="submission" date="2021-06" db="EMBL/GenBank/DDBJ databases">
        <title>Vibrio nov. sp., novel gut bacterium isolated from Yellow Sea oyster.</title>
        <authorList>
            <person name="Muhammad N."/>
            <person name="Nguyen T.H."/>
            <person name="Lee Y.-J."/>
            <person name="Ko J."/>
            <person name="Kim S.-G."/>
        </authorList>
    </citation>
    <scope>NUCLEOTIDE SEQUENCE</scope>
    <source>
        <strain evidence="3">OG9-811</strain>
    </source>
</reference>
<dbReference type="InterPro" id="IPR050179">
    <property type="entry name" value="Trans_hexapeptide_repeat"/>
</dbReference>
<dbReference type="KEGG" id="vos:KNV97_17850"/>
<dbReference type="PANTHER" id="PTHR43300">
    <property type="entry name" value="ACETYLTRANSFERASE"/>
    <property type="match status" value="1"/>
</dbReference>
<dbReference type="GO" id="GO:0016746">
    <property type="term" value="F:acyltransferase activity"/>
    <property type="evidence" value="ECO:0007669"/>
    <property type="project" value="UniProtKB-KW"/>
</dbReference>
<evidence type="ECO:0000256" key="2">
    <source>
        <dbReference type="ARBA" id="ARBA00023315"/>
    </source>
</evidence>
<organism evidence="3 4">
    <name type="scientific">Vibrio ostreae</name>
    <dbReference type="NCBI Taxonomy" id="2841925"/>
    <lineage>
        <taxon>Bacteria</taxon>
        <taxon>Pseudomonadati</taxon>
        <taxon>Pseudomonadota</taxon>
        <taxon>Gammaproteobacteria</taxon>
        <taxon>Vibrionales</taxon>
        <taxon>Vibrionaceae</taxon>
        <taxon>Vibrio</taxon>
    </lineage>
</organism>
<evidence type="ECO:0008006" key="5">
    <source>
        <dbReference type="Google" id="ProtNLM"/>
    </source>
</evidence>
<dbReference type="Pfam" id="PF00132">
    <property type="entry name" value="Hexapep"/>
    <property type="match status" value="1"/>
</dbReference>
<dbReference type="PROSITE" id="PS00101">
    <property type="entry name" value="HEXAPEP_TRANSFERASES"/>
    <property type="match status" value="1"/>
</dbReference>
<dbReference type="EMBL" id="CP076643">
    <property type="protein sequence ID" value="QXO17243.1"/>
    <property type="molecule type" value="Genomic_DNA"/>
</dbReference>
<evidence type="ECO:0000313" key="3">
    <source>
        <dbReference type="EMBL" id="QXO17243.1"/>
    </source>
</evidence>
<evidence type="ECO:0000313" key="4">
    <source>
        <dbReference type="Proteomes" id="UP000694232"/>
    </source>
</evidence>
<keyword evidence="2" id="KW-0012">Acyltransferase</keyword>
<sequence length="230" mass="26007">MKEYELIDSELGLDLSIYQGARVKNSTLIGNNIVGNFSRVDYSILSQHVRIDRNNQIYHSQLGRYSYTGMNTVIMHASIGQFCSISWNVTIGGANHDYERMTQHSFLYNDYDNIRPKNYSVAYQRFEQPVDIGNDVWIAAGAVITRGVKIGHGAVVGSNAVVTKDVPAYAIVVGNPAKVLKYRFSQPVINKLLEIQWWDWSVKKITDKYATISDCPNIDTLLSLLEEKHD</sequence>
<dbReference type="PANTHER" id="PTHR43300:SF11">
    <property type="entry name" value="ACETYLTRANSFERASE RV3034C-RELATED"/>
    <property type="match status" value="1"/>
</dbReference>
<dbReference type="AlphaFoldDB" id="A0A975U8X1"/>
<keyword evidence="2" id="KW-0808">Transferase</keyword>
<dbReference type="Proteomes" id="UP000694232">
    <property type="component" value="Chromosome 1"/>
</dbReference>
<dbReference type="InterPro" id="IPR001451">
    <property type="entry name" value="Hexapep"/>
</dbReference>
<name>A0A975U8X1_9VIBR</name>
<gene>
    <name evidence="3" type="ORF">KNV97_17850</name>
</gene>
<dbReference type="CDD" id="cd03349">
    <property type="entry name" value="LbH_XAT"/>
    <property type="match status" value="1"/>
</dbReference>
<dbReference type="InterPro" id="IPR018357">
    <property type="entry name" value="Hexapep_transf_CS"/>
</dbReference>
<keyword evidence="4" id="KW-1185">Reference proteome</keyword>
<evidence type="ECO:0000256" key="1">
    <source>
        <dbReference type="ARBA" id="ARBA00007274"/>
    </source>
</evidence>
<proteinExistence type="inferred from homology"/>
<comment type="similarity">
    <text evidence="1">Belongs to the transferase hexapeptide repeat family.</text>
</comment>
<accession>A0A975U8X1</accession>
<dbReference type="RefSeq" id="WP_218562480.1">
    <property type="nucleotide sequence ID" value="NZ_CP076643.1"/>
</dbReference>
<protein>
    <recommendedName>
        <fullName evidence="5">Antibiotic acetyltransferase</fullName>
    </recommendedName>
</protein>